<dbReference type="Proteomes" id="UP000077245">
    <property type="component" value="Unassembled WGS sequence"/>
</dbReference>
<keyword evidence="2" id="KW-1185">Reference proteome</keyword>
<name>A0A166C8R8_9EURY</name>
<accession>A0A166C8R8</accession>
<dbReference type="Gene3D" id="3.90.176.10">
    <property type="entry name" value="Toxin ADP-ribosyltransferase, Chain A, domain 1"/>
    <property type="match status" value="1"/>
</dbReference>
<dbReference type="PATRIC" id="fig|49547.3.peg.1184"/>
<protein>
    <submittedName>
        <fullName evidence="1">Uncharacterized protein</fullName>
    </submittedName>
</protein>
<evidence type="ECO:0000313" key="1">
    <source>
        <dbReference type="EMBL" id="KZX12257.1"/>
    </source>
</evidence>
<dbReference type="OrthoDB" id="385449at2157"/>
<evidence type="ECO:0000313" key="2">
    <source>
        <dbReference type="Proteomes" id="UP000077245"/>
    </source>
</evidence>
<dbReference type="AlphaFoldDB" id="A0A166C8R8"/>
<dbReference type="RefSeq" id="WP_157077684.1">
    <property type="nucleotide sequence ID" value="NZ_LWMV01000170.1"/>
</dbReference>
<reference evidence="1 2" key="1">
    <citation type="submission" date="2016-04" db="EMBL/GenBank/DDBJ databases">
        <title>Genome sequence of Methanobrevibacter curvatus DSM 11111.</title>
        <authorList>
            <person name="Poehlein A."/>
            <person name="Seedorf H."/>
            <person name="Daniel R."/>
        </authorList>
    </citation>
    <scope>NUCLEOTIDE SEQUENCE [LARGE SCALE GENOMIC DNA]</scope>
    <source>
        <strain evidence="1 2">DSM 11111</strain>
    </source>
</reference>
<sequence>MKVYYDNSNVVNDCLRNYGGKWNSALENKYGFSEKEFKNMVKNLDNSQIKFIKDTTIFKCCKDTIYKFEIDKLINENCFMSTSFDKGVSKYYGV</sequence>
<gene>
    <name evidence="1" type="ORF">MBCUR_11090</name>
</gene>
<dbReference type="SUPFAM" id="SSF56399">
    <property type="entry name" value="ADP-ribosylation"/>
    <property type="match status" value="1"/>
</dbReference>
<comment type="caution">
    <text evidence="1">The sequence shown here is derived from an EMBL/GenBank/DDBJ whole genome shotgun (WGS) entry which is preliminary data.</text>
</comment>
<dbReference type="EMBL" id="LWMV01000170">
    <property type="protein sequence ID" value="KZX12257.1"/>
    <property type="molecule type" value="Genomic_DNA"/>
</dbReference>
<proteinExistence type="predicted"/>
<organism evidence="1 2">
    <name type="scientific">Methanobrevibacter curvatus</name>
    <dbReference type="NCBI Taxonomy" id="49547"/>
    <lineage>
        <taxon>Archaea</taxon>
        <taxon>Methanobacteriati</taxon>
        <taxon>Methanobacteriota</taxon>
        <taxon>Methanomada group</taxon>
        <taxon>Methanobacteria</taxon>
        <taxon>Methanobacteriales</taxon>
        <taxon>Methanobacteriaceae</taxon>
        <taxon>Methanobrevibacter</taxon>
    </lineage>
</organism>